<dbReference type="InterPro" id="IPR039417">
    <property type="entry name" value="Peptidase_C1A_papain-like"/>
</dbReference>
<dbReference type="InterPro" id="IPR013201">
    <property type="entry name" value="Prot_inhib_I29"/>
</dbReference>
<reference evidence="6" key="1">
    <citation type="submission" date="2022-10" db="EMBL/GenBank/DDBJ databases">
        <title>Novel sulphate-reducing endosymbionts in the free-living metamonad Anaeramoeba.</title>
        <authorList>
            <person name="Jerlstrom-Hultqvist J."/>
            <person name="Cepicka I."/>
            <person name="Gallot-Lavallee L."/>
            <person name="Salas-Leiva D."/>
            <person name="Curtis B.A."/>
            <person name="Zahonova K."/>
            <person name="Pipaliya S."/>
            <person name="Dacks J."/>
            <person name="Roger A.J."/>
        </authorList>
    </citation>
    <scope>NUCLEOTIDE SEQUENCE</scope>
    <source>
        <strain evidence="6">BMAN</strain>
    </source>
</reference>
<dbReference type="PANTHER" id="PTHR12411">
    <property type="entry name" value="CYSTEINE PROTEASE FAMILY C1-RELATED"/>
    <property type="match status" value="1"/>
</dbReference>
<feature type="domain" description="Peptidase C1A papain C-terminal" evidence="4">
    <location>
        <begin position="104"/>
        <end position="313"/>
    </location>
</feature>
<evidence type="ECO:0000313" key="7">
    <source>
        <dbReference type="Proteomes" id="UP001149090"/>
    </source>
</evidence>
<dbReference type="Pfam" id="PF00112">
    <property type="entry name" value="Peptidase_C1"/>
    <property type="match status" value="1"/>
</dbReference>
<keyword evidence="2" id="KW-1015">Disulfide bond</keyword>
<comment type="caution">
    <text evidence="6">The sequence shown here is derived from an EMBL/GenBank/DDBJ whole genome shotgun (WGS) entry which is preliminary data.</text>
</comment>
<evidence type="ECO:0000256" key="3">
    <source>
        <dbReference type="SAM" id="SignalP"/>
    </source>
</evidence>
<keyword evidence="7" id="KW-1185">Reference proteome</keyword>
<evidence type="ECO:0000259" key="5">
    <source>
        <dbReference type="SMART" id="SM00848"/>
    </source>
</evidence>
<dbReference type="InterPro" id="IPR013128">
    <property type="entry name" value="Peptidase_C1A"/>
</dbReference>
<comment type="similarity">
    <text evidence="1">Belongs to the peptidase C1 family.</text>
</comment>
<feature type="chain" id="PRO_5040356680" evidence="3">
    <location>
        <begin position="17"/>
        <end position="318"/>
    </location>
</feature>
<name>A0A9Q0LRA9_ANAIG</name>
<accession>A0A9Q0LRA9</accession>
<dbReference type="CDD" id="cd02248">
    <property type="entry name" value="Peptidase_C1A"/>
    <property type="match status" value="1"/>
</dbReference>
<dbReference type="OMA" id="EKGNHWI"/>
<dbReference type="InterPro" id="IPR038765">
    <property type="entry name" value="Papain-like_cys_pep_sf"/>
</dbReference>
<protein>
    <submittedName>
        <fullName evidence="6">Cysteine proteinase</fullName>
    </submittedName>
</protein>
<dbReference type="PROSITE" id="PS51257">
    <property type="entry name" value="PROKAR_LIPOPROTEIN"/>
    <property type="match status" value="1"/>
</dbReference>
<feature type="domain" description="Cathepsin propeptide inhibitor" evidence="5">
    <location>
        <begin position="23"/>
        <end position="78"/>
    </location>
</feature>
<dbReference type="InterPro" id="IPR000668">
    <property type="entry name" value="Peptidase_C1A_C"/>
</dbReference>
<evidence type="ECO:0000313" key="6">
    <source>
        <dbReference type="EMBL" id="KAJ5076058.1"/>
    </source>
</evidence>
<evidence type="ECO:0000259" key="4">
    <source>
        <dbReference type="SMART" id="SM00645"/>
    </source>
</evidence>
<feature type="signal peptide" evidence="3">
    <location>
        <begin position="1"/>
        <end position="16"/>
    </location>
</feature>
<dbReference type="SMART" id="SM00848">
    <property type="entry name" value="Inhibitor_I29"/>
    <property type="match status" value="1"/>
</dbReference>
<dbReference type="InterPro" id="IPR025660">
    <property type="entry name" value="Pept_his_AS"/>
</dbReference>
<dbReference type="InterPro" id="IPR025661">
    <property type="entry name" value="Pept_asp_AS"/>
</dbReference>
<dbReference type="Proteomes" id="UP001149090">
    <property type="component" value="Unassembled WGS sequence"/>
</dbReference>
<dbReference type="GO" id="GO:0006508">
    <property type="term" value="P:proteolysis"/>
    <property type="evidence" value="ECO:0007669"/>
    <property type="project" value="InterPro"/>
</dbReference>
<dbReference type="PROSITE" id="PS00639">
    <property type="entry name" value="THIOL_PROTEASE_HIS"/>
    <property type="match status" value="1"/>
</dbReference>
<dbReference type="PROSITE" id="PS00640">
    <property type="entry name" value="THIOL_PROTEASE_ASN"/>
    <property type="match status" value="1"/>
</dbReference>
<gene>
    <name evidence="6" type="ORF">M0811_06920</name>
</gene>
<dbReference type="EMBL" id="JAPDFW010000063">
    <property type="protein sequence ID" value="KAJ5076058.1"/>
    <property type="molecule type" value="Genomic_DNA"/>
</dbReference>
<dbReference type="Pfam" id="PF08246">
    <property type="entry name" value="Inhibitor_I29"/>
    <property type="match status" value="1"/>
</dbReference>
<dbReference type="Gene3D" id="3.90.70.10">
    <property type="entry name" value="Cysteine proteinases"/>
    <property type="match status" value="1"/>
</dbReference>
<proteinExistence type="inferred from homology"/>
<dbReference type="GO" id="GO:0008234">
    <property type="term" value="F:cysteine-type peptidase activity"/>
    <property type="evidence" value="ECO:0007669"/>
    <property type="project" value="InterPro"/>
</dbReference>
<dbReference type="InterPro" id="IPR000169">
    <property type="entry name" value="Pept_cys_AS"/>
</dbReference>
<dbReference type="SUPFAM" id="SSF54001">
    <property type="entry name" value="Cysteine proteinases"/>
    <property type="match status" value="1"/>
</dbReference>
<dbReference type="PROSITE" id="PS00139">
    <property type="entry name" value="THIOL_PROTEASE_CYS"/>
    <property type="match status" value="1"/>
</dbReference>
<dbReference type="FunFam" id="3.90.70.10:FF:000332">
    <property type="entry name" value="Cathepsin L1"/>
    <property type="match status" value="1"/>
</dbReference>
<dbReference type="SMART" id="SM00645">
    <property type="entry name" value="Pept_C1"/>
    <property type="match status" value="1"/>
</dbReference>
<evidence type="ECO:0000256" key="1">
    <source>
        <dbReference type="ARBA" id="ARBA00008455"/>
    </source>
</evidence>
<sequence length="318" mass="35227">MKTIVFFAILILVASCANERILFQHFKTKFNKQYSVEEEAKRFKNFQTNLKKIQEHNAGDHTYKMGINQFADLTETEWRKIYLKPIQNMEKGEKLQNSKLPKDTPTSWNWVDHGAVTAVKDQGQCGSCWAFSVTGTIEGCVVAQEKGGELISLSEQEIVDCDDGSGGCNGGSQSQAMEWVIKNGGLCSEQDYAYTGVDGTCHKDKCNSVSTLTGDQQISDEKKFADTCYEYGPFAVGVDASGFEFYSGGIYDGAGCGTQLNHAVLLVGWNFDGETPYWIVKNSWGTSWGMNGYIWMKEGINICGISDYAFYGTGCHNV</sequence>
<dbReference type="PRINTS" id="PR00705">
    <property type="entry name" value="PAPAIN"/>
</dbReference>
<keyword evidence="3" id="KW-0732">Signal</keyword>
<evidence type="ECO:0000256" key="2">
    <source>
        <dbReference type="ARBA" id="ARBA00023157"/>
    </source>
</evidence>
<dbReference type="OrthoDB" id="1404853at2759"/>
<dbReference type="AlphaFoldDB" id="A0A9Q0LRA9"/>
<organism evidence="6 7">
    <name type="scientific">Anaeramoeba ignava</name>
    <name type="common">Anaerobic marine amoeba</name>
    <dbReference type="NCBI Taxonomy" id="1746090"/>
    <lineage>
        <taxon>Eukaryota</taxon>
        <taxon>Metamonada</taxon>
        <taxon>Anaeramoebidae</taxon>
        <taxon>Anaeramoeba</taxon>
    </lineage>
</organism>